<feature type="region of interest" description="Disordered" evidence="6">
    <location>
        <begin position="655"/>
        <end position="744"/>
    </location>
</feature>
<dbReference type="InterPro" id="IPR013083">
    <property type="entry name" value="Znf_RING/FYVE/PHD"/>
</dbReference>
<evidence type="ECO:0000256" key="4">
    <source>
        <dbReference type="ARBA" id="ARBA00023242"/>
    </source>
</evidence>
<dbReference type="InterPro" id="IPR051294">
    <property type="entry name" value="HORMA_MeioticProgression"/>
</dbReference>
<dbReference type="EMBL" id="QZAF01000111">
    <property type="protein sequence ID" value="THV72844.1"/>
    <property type="molecule type" value="Genomic_DNA"/>
</dbReference>
<feature type="compositionally biased region" description="Polar residues" evidence="6">
    <location>
        <begin position="365"/>
        <end position="383"/>
    </location>
</feature>
<feature type="compositionally biased region" description="Low complexity" evidence="6">
    <location>
        <begin position="663"/>
        <end position="678"/>
    </location>
</feature>
<evidence type="ECO:0000313" key="9">
    <source>
        <dbReference type="Proteomes" id="UP000304951"/>
    </source>
</evidence>
<evidence type="ECO:0000256" key="3">
    <source>
        <dbReference type="ARBA" id="ARBA00022454"/>
    </source>
</evidence>
<dbReference type="GO" id="GO:0051598">
    <property type="term" value="P:meiotic recombination checkpoint signaling"/>
    <property type="evidence" value="ECO:0007669"/>
    <property type="project" value="TreeGrafter"/>
</dbReference>
<feature type="region of interest" description="Disordered" evidence="6">
    <location>
        <begin position="365"/>
        <end position="408"/>
    </location>
</feature>
<organism evidence="8 9">
    <name type="scientific">Aureobasidium pullulans</name>
    <name type="common">Black yeast</name>
    <name type="synonym">Pullularia pullulans</name>
    <dbReference type="NCBI Taxonomy" id="5580"/>
    <lineage>
        <taxon>Eukaryota</taxon>
        <taxon>Fungi</taxon>
        <taxon>Dikarya</taxon>
        <taxon>Ascomycota</taxon>
        <taxon>Pezizomycotina</taxon>
        <taxon>Dothideomycetes</taxon>
        <taxon>Dothideomycetidae</taxon>
        <taxon>Dothideales</taxon>
        <taxon>Saccotheciaceae</taxon>
        <taxon>Aureobasidium</taxon>
    </lineage>
</organism>
<dbReference type="GO" id="GO:0007130">
    <property type="term" value="P:synaptonemal complex assembly"/>
    <property type="evidence" value="ECO:0007669"/>
    <property type="project" value="TreeGrafter"/>
</dbReference>
<evidence type="ECO:0000256" key="2">
    <source>
        <dbReference type="ARBA" id="ARBA00004286"/>
    </source>
</evidence>
<dbReference type="PROSITE" id="PS50815">
    <property type="entry name" value="HORMA"/>
    <property type="match status" value="1"/>
</dbReference>
<dbReference type="AlphaFoldDB" id="A0A4S8SPH4"/>
<dbReference type="Gene3D" id="3.30.40.10">
    <property type="entry name" value="Zinc/RING finger domain, C3HC4 (zinc finger)"/>
    <property type="match status" value="1"/>
</dbReference>
<feature type="domain" description="HORMA" evidence="7">
    <location>
        <begin position="20"/>
        <end position="259"/>
    </location>
</feature>
<comment type="subcellular location">
    <subcellularLocation>
        <location evidence="2">Chromosome</location>
    </subcellularLocation>
    <subcellularLocation>
        <location evidence="1">Nucleus</location>
    </subcellularLocation>
</comment>
<evidence type="ECO:0000256" key="1">
    <source>
        <dbReference type="ARBA" id="ARBA00004123"/>
    </source>
</evidence>
<dbReference type="PANTHER" id="PTHR48225">
    <property type="entry name" value="HORMA DOMAIN-CONTAINING PROTEIN 1"/>
    <property type="match status" value="1"/>
</dbReference>
<dbReference type="SUPFAM" id="SSF56019">
    <property type="entry name" value="The spindle assembly checkpoint protein mad2"/>
    <property type="match status" value="1"/>
</dbReference>
<dbReference type="Proteomes" id="UP000304951">
    <property type="component" value="Unassembled WGS sequence"/>
</dbReference>
<feature type="compositionally biased region" description="Low complexity" evidence="6">
    <location>
        <begin position="77"/>
        <end position="89"/>
    </location>
</feature>
<dbReference type="InterPro" id="IPR011011">
    <property type="entry name" value="Znf_FYVE_PHD"/>
</dbReference>
<evidence type="ECO:0000256" key="6">
    <source>
        <dbReference type="SAM" id="MobiDB-lite"/>
    </source>
</evidence>
<gene>
    <name evidence="8" type="ORF">D6D28_03675</name>
</gene>
<dbReference type="SUPFAM" id="SSF57903">
    <property type="entry name" value="FYVE/PHD zinc finger"/>
    <property type="match status" value="1"/>
</dbReference>
<dbReference type="Gene3D" id="3.30.900.10">
    <property type="entry name" value="HORMA domain"/>
    <property type="match status" value="1"/>
</dbReference>
<evidence type="ECO:0000259" key="7">
    <source>
        <dbReference type="PROSITE" id="PS50815"/>
    </source>
</evidence>
<dbReference type="InterPro" id="IPR003511">
    <property type="entry name" value="HORMA_dom"/>
</dbReference>
<dbReference type="Pfam" id="PF02301">
    <property type="entry name" value="HORMA"/>
    <property type="match status" value="1"/>
</dbReference>
<evidence type="ECO:0000313" key="8">
    <source>
        <dbReference type="EMBL" id="THV72844.1"/>
    </source>
</evidence>
<keyword evidence="4" id="KW-0539">Nucleus</keyword>
<proteinExistence type="predicted"/>
<dbReference type="GO" id="GO:0005694">
    <property type="term" value="C:chromosome"/>
    <property type="evidence" value="ECO:0007669"/>
    <property type="project" value="UniProtKB-SubCell"/>
</dbReference>
<dbReference type="GO" id="GO:0005634">
    <property type="term" value="C:nucleus"/>
    <property type="evidence" value="ECO:0007669"/>
    <property type="project" value="UniProtKB-SubCell"/>
</dbReference>
<reference evidence="8 9" key="1">
    <citation type="submission" date="2018-10" db="EMBL/GenBank/DDBJ databases">
        <title>Fifty Aureobasidium pullulans genomes reveal a recombining polyextremotolerant generalist.</title>
        <authorList>
            <person name="Gostincar C."/>
            <person name="Turk M."/>
            <person name="Zajc J."/>
            <person name="Gunde-Cimerman N."/>
        </authorList>
    </citation>
    <scope>NUCLEOTIDE SEQUENCE [LARGE SCALE GENOMIC DNA]</scope>
    <source>
        <strain evidence="8 9">EXF-11900</strain>
    </source>
</reference>
<feature type="compositionally biased region" description="Low complexity" evidence="6">
    <location>
        <begin position="289"/>
        <end position="320"/>
    </location>
</feature>
<dbReference type="InterPro" id="IPR036570">
    <property type="entry name" value="HORMA_dom_sf"/>
</dbReference>
<accession>A0A4S8SPH4</accession>
<feature type="region of interest" description="Disordered" evidence="6">
    <location>
        <begin position="287"/>
        <end position="338"/>
    </location>
</feature>
<keyword evidence="3" id="KW-0158">Chromosome</keyword>
<comment type="caution">
    <text evidence="8">The sequence shown here is derived from an EMBL/GenBank/DDBJ whole genome shotgun (WGS) entry which is preliminary data.</text>
</comment>
<protein>
    <recommendedName>
        <fullName evidence="7">HORMA domain-containing protein</fullName>
    </recommendedName>
</protein>
<sequence length="744" mass="82174">MAQVMAHRQVVATKTKLSQKQSTETVQVMLYTSASTLCSMRGMFPSLAFDEAELADDELYTVEGLINGEHHSRAKASLPSNTSTRSSESTRLKVPLLKRGRSDRADQFIESLDTVFEALNRGTLHALRIPFMGDPEINPDPLEIWCFRIIYIRSPEGKREVQGLQANYKGEDRLDPSLDPNGCVLNLLEKISEQCRDSTQLPNECYIQPSIMYIDDGWQPNNFVEAEPEKNVKGFAGWQPHAADLGVSGGSKHEVSLRVAFLKHESSTKRRISQDLRVRDSKIGQASRIPTGTTTPPIVVPPIRSEIISPTGGRTTSSTSAIPETPQHVHGSKIGSTSLASSRALRSVASKSSSNTGYISQIAATPTVTQDEPSQSVASNASQVDDDMRRKSSLESMMKPRSNLDDNFLTQPRAIPSQIANAEDGLSLELTEHMKKYDFLSREKAQQLWYAIPELQQRARMLANGPITGCRCRLVDSTEDMVQCGVCGVQQHLICQGYLEVDNRQLPEHVCHICLLGREADHNTLKKLQVLALQRRAIDLLLSQEAENAAELGKKLGMEFDQVAELVASLVSQGFLVEESGRRTRNSQGKIKFPESISTPEYIGLLVKLFDPYQVVGHHFSGLEVSDAPARDVTQTLRAKYSILTRPLVEATSVFSPERERAATANTSKKTTTTTQSTTKKRARTTAAEGVATSVQSSPLRQPGRVRTPTPKMKEAKFGFFINAQNLPSRENPGIKSKRFKGDS</sequence>
<feature type="region of interest" description="Disordered" evidence="6">
    <location>
        <begin position="71"/>
        <end position="92"/>
    </location>
</feature>
<keyword evidence="5" id="KW-0469">Meiosis</keyword>
<evidence type="ECO:0000256" key="5">
    <source>
        <dbReference type="ARBA" id="ARBA00023254"/>
    </source>
</evidence>
<dbReference type="PANTHER" id="PTHR48225:SF7">
    <property type="entry name" value="MEIOSIS-SPECIFIC PROTEIN HOP1"/>
    <property type="match status" value="1"/>
</dbReference>
<name>A0A4S8SPH4_AURPU</name>